<sequence>MSYIVKRQLSTLIPPKIASASNLGAAPGAKRLASVVDFYKALPRGTPAKHKPTTFIERYSAKYFEGDNASGLPLIHLTIALFLVGYTLDYQFHLKHHKKGSEEHH</sequence>
<name>A0ABR1EZH6_9ASCO</name>
<dbReference type="PANTHER" id="PTHR28161:SF1">
    <property type="entry name" value="ATP SYNTHASE SUBUNIT F, MITOCHONDRIAL"/>
    <property type="match status" value="1"/>
</dbReference>
<dbReference type="RefSeq" id="XP_064766038.1">
    <property type="nucleotide sequence ID" value="XM_064913618.1"/>
</dbReference>
<protein>
    <submittedName>
        <fullName evidence="2">Mitochondrial F1-F0 ATP synthase subunit F of fungi-domain-containing protein</fullName>
    </submittedName>
</protein>
<dbReference type="PANTHER" id="PTHR28161">
    <property type="entry name" value="ATP SYNTHASE SUBUNIT F, MITOCHONDRIAL"/>
    <property type="match status" value="1"/>
</dbReference>
<proteinExistence type="predicted"/>
<dbReference type="Proteomes" id="UP001498771">
    <property type="component" value="Unassembled WGS sequence"/>
</dbReference>
<keyword evidence="1" id="KW-1133">Transmembrane helix</keyword>
<evidence type="ECO:0000313" key="3">
    <source>
        <dbReference type="Proteomes" id="UP001498771"/>
    </source>
</evidence>
<feature type="transmembrane region" description="Helical" evidence="1">
    <location>
        <begin position="69"/>
        <end position="88"/>
    </location>
</feature>
<dbReference type="EMBL" id="JBBJBU010000014">
    <property type="protein sequence ID" value="KAK7203005.1"/>
    <property type="molecule type" value="Genomic_DNA"/>
</dbReference>
<keyword evidence="3" id="KW-1185">Reference proteome</keyword>
<reference evidence="2 3" key="1">
    <citation type="submission" date="2024-03" db="EMBL/GenBank/DDBJ databases">
        <title>Genome-scale model development and genomic sequencing of the oleaginous clade Lipomyces.</title>
        <authorList>
            <consortium name="Lawrence Berkeley National Laboratory"/>
            <person name="Czajka J.J."/>
            <person name="Han Y."/>
            <person name="Kim J."/>
            <person name="Mondo S.J."/>
            <person name="Hofstad B.A."/>
            <person name="Robles A."/>
            <person name="Haridas S."/>
            <person name="Riley R."/>
            <person name="LaButti K."/>
            <person name="Pangilinan J."/>
            <person name="Andreopoulos W."/>
            <person name="Lipzen A."/>
            <person name="Yan J."/>
            <person name="Wang M."/>
            <person name="Ng V."/>
            <person name="Grigoriev I.V."/>
            <person name="Spatafora J.W."/>
            <person name="Magnuson J.K."/>
            <person name="Baker S.E."/>
            <person name="Pomraning K.R."/>
        </authorList>
    </citation>
    <scope>NUCLEOTIDE SEQUENCE [LARGE SCALE GENOMIC DNA]</scope>
    <source>
        <strain evidence="2 3">Phaff 52-87</strain>
    </source>
</reference>
<dbReference type="InterPro" id="IPR019727">
    <property type="entry name" value="ATP_synth_F0_fsu_mt_fun"/>
</dbReference>
<comment type="caution">
    <text evidence="2">The sequence shown here is derived from an EMBL/GenBank/DDBJ whole genome shotgun (WGS) entry which is preliminary data.</text>
</comment>
<keyword evidence="1" id="KW-0472">Membrane</keyword>
<organism evidence="2 3">
    <name type="scientific">Myxozyma melibiosi</name>
    <dbReference type="NCBI Taxonomy" id="54550"/>
    <lineage>
        <taxon>Eukaryota</taxon>
        <taxon>Fungi</taxon>
        <taxon>Dikarya</taxon>
        <taxon>Ascomycota</taxon>
        <taxon>Saccharomycotina</taxon>
        <taxon>Lipomycetes</taxon>
        <taxon>Lipomycetales</taxon>
        <taxon>Lipomycetaceae</taxon>
        <taxon>Myxozyma</taxon>
    </lineage>
</organism>
<evidence type="ECO:0000256" key="1">
    <source>
        <dbReference type="SAM" id="Phobius"/>
    </source>
</evidence>
<dbReference type="Pfam" id="PF10791">
    <property type="entry name" value="F1F0-ATPsyn_F"/>
    <property type="match status" value="1"/>
</dbReference>
<dbReference type="GeneID" id="90039130"/>
<keyword evidence="1" id="KW-0812">Transmembrane</keyword>
<gene>
    <name evidence="2" type="ORF">BZA70DRAFT_284545</name>
</gene>
<evidence type="ECO:0000313" key="2">
    <source>
        <dbReference type="EMBL" id="KAK7203005.1"/>
    </source>
</evidence>
<accession>A0ABR1EZH6</accession>